<evidence type="ECO:0000313" key="1">
    <source>
        <dbReference type="EMBL" id="MCC2126230.1"/>
    </source>
</evidence>
<proteinExistence type="predicted"/>
<accession>A0AAE3DBE3</accession>
<organism evidence="1 2">
    <name type="scientific">Hominiventricola filiformis</name>
    <dbReference type="NCBI Taxonomy" id="2885352"/>
    <lineage>
        <taxon>Bacteria</taxon>
        <taxon>Bacillati</taxon>
        <taxon>Bacillota</taxon>
        <taxon>Clostridia</taxon>
        <taxon>Lachnospirales</taxon>
        <taxon>Lachnospiraceae</taxon>
        <taxon>Hominiventricola</taxon>
    </lineage>
</organism>
<comment type="caution">
    <text evidence="1">The sequence shown here is derived from an EMBL/GenBank/DDBJ whole genome shotgun (WGS) entry which is preliminary data.</text>
</comment>
<name>A0AAE3DBE3_9FIRM</name>
<reference evidence="1 2" key="1">
    <citation type="submission" date="2021-10" db="EMBL/GenBank/DDBJ databases">
        <title>Anaerobic single-cell dispensing facilitates the cultivation of human gut bacteria.</title>
        <authorList>
            <person name="Afrizal A."/>
        </authorList>
    </citation>
    <scope>NUCLEOTIDE SEQUENCE [LARGE SCALE GENOMIC DNA]</scope>
    <source>
        <strain evidence="1 2">CLA-AA-H276</strain>
    </source>
</reference>
<sequence length="83" mass="9665">MLTIFNRKELIVTMDIHRQAEIRDVLAQNGINYTVKTKNLQNSGALDSQRGRIGNMGINQDYSYEYKIYVHKKDYETARGLIK</sequence>
<dbReference type="AlphaFoldDB" id="A0AAE3DBE3"/>
<keyword evidence="2" id="KW-1185">Reference proteome</keyword>
<gene>
    <name evidence="1" type="ORF">LKD36_08555</name>
</gene>
<evidence type="ECO:0008006" key="3">
    <source>
        <dbReference type="Google" id="ProtNLM"/>
    </source>
</evidence>
<dbReference type="RefSeq" id="WP_308459352.1">
    <property type="nucleotide sequence ID" value="NZ_JAJEPS010000007.1"/>
</dbReference>
<protein>
    <recommendedName>
        <fullName evidence="3">DUF2007 domain-containing protein</fullName>
    </recommendedName>
</protein>
<dbReference type="EMBL" id="JAJEPS010000007">
    <property type="protein sequence ID" value="MCC2126230.1"/>
    <property type="molecule type" value="Genomic_DNA"/>
</dbReference>
<dbReference type="Proteomes" id="UP001198220">
    <property type="component" value="Unassembled WGS sequence"/>
</dbReference>
<evidence type="ECO:0000313" key="2">
    <source>
        <dbReference type="Proteomes" id="UP001198220"/>
    </source>
</evidence>